<dbReference type="Proteomes" id="UP000275076">
    <property type="component" value="Unassembled WGS sequence"/>
</dbReference>
<evidence type="ECO:0008006" key="3">
    <source>
        <dbReference type="Google" id="ProtNLM"/>
    </source>
</evidence>
<comment type="caution">
    <text evidence="1">The sequence shown here is derived from an EMBL/GenBank/DDBJ whole genome shotgun (WGS) entry which is preliminary data.</text>
</comment>
<name>A0A3R9P2H4_9BACI</name>
<evidence type="ECO:0000313" key="2">
    <source>
        <dbReference type="Proteomes" id="UP000275076"/>
    </source>
</evidence>
<proteinExistence type="predicted"/>
<sequence length="146" mass="17179">MFQGHFTYQTIVKADKNDVWDFFENPRNLEELTTFPKVIVLSSDKTDIREVVKLRVYAGMITFSWEAVVTESKKPHYFVDKGERLPFPLIDWKHQHSFTQWGSMTGITDSVYFKSYVPAWIVKAALQQMFKARKQAVKKLFNYSNV</sequence>
<dbReference type="SUPFAM" id="SSF55961">
    <property type="entry name" value="Bet v1-like"/>
    <property type="match status" value="1"/>
</dbReference>
<dbReference type="OrthoDB" id="9793552at2"/>
<evidence type="ECO:0000313" key="1">
    <source>
        <dbReference type="EMBL" id="RSL29594.1"/>
    </source>
</evidence>
<gene>
    <name evidence="1" type="ORF">D7Z54_30335</name>
</gene>
<accession>A0A3R9P2H4</accession>
<dbReference type="Gene3D" id="3.30.530.20">
    <property type="match status" value="1"/>
</dbReference>
<dbReference type="AlphaFoldDB" id="A0A3R9P2H4"/>
<keyword evidence="2" id="KW-1185">Reference proteome</keyword>
<organism evidence="1 2">
    <name type="scientific">Salibacterium salarium</name>
    <dbReference type="NCBI Taxonomy" id="284579"/>
    <lineage>
        <taxon>Bacteria</taxon>
        <taxon>Bacillati</taxon>
        <taxon>Bacillota</taxon>
        <taxon>Bacilli</taxon>
        <taxon>Bacillales</taxon>
        <taxon>Bacillaceae</taxon>
    </lineage>
</organism>
<reference evidence="1 2" key="1">
    <citation type="submission" date="2018-10" db="EMBL/GenBank/DDBJ databases">
        <title>Draft genome sequence of Bacillus salarius IM0101, isolated from a hypersaline soil in Inner Mongolia, China.</title>
        <authorList>
            <person name="Yamprayoonswat W."/>
            <person name="Boonvisut S."/>
            <person name="Jumpathong W."/>
            <person name="Sittihan S."/>
            <person name="Ruangsuj P."/>
            <person name="Wanthongcharoen S."/>
            <person name="Thongpramul N."/>
            <person name="Pimmason S."/>
            <person name="Yu B."/>
            <person name="Yasawong M."/>
        </authorList>
    </citation>
    <scope>NUCLEOTIDE SEQUENCE [LARGE SCALE GENOMIC DNA]</scope>
    <source>
        <strain evidence="1 2">IM0101</strain>
    </source>
</reference>
<protein>
    <recommendedName>
        <fullName evidence="3">Ligand-binding SRPBCC domain-containing protein</fullName>
    </recommendedName>
</protein>
<dbReference type="EMBL" id="RBVX01000059">
    <property type="protein sequence ID" value="RSL29594.1"/>
    <property type="molecule type" value="Genomic_DNA"/>
</dbReference>
<dbReference type="RefSeq" id="WP_125562207.1">
    <property type="nucleotide sequence ID" value="NZ_RBVX01000059.1"/>
</dbReference>
<dbReference type="InterPro" id="IPR023393">
    <property type="entry name" value="START-like_dom_sf"/>
</dbReference>